<evidence type="ECO:0000313" key="1">
    <source>
        <dbReference type="EMBL" id="MBY6142163.1"/>
    </source>
</evidence>
<name>A0ABS7NLT9_9RHOB</name>
<dbReference type="RefSeq" id="WP_222510081.1">
    <property type="nucleotide sequence ID" value="NZ_JAHVJA010000020.1"/>
</dbReference>
<comment type="caution">
    <text evidence="1">The sequence shown here is derived from an EMBL/GenBank/DDBJ whole genome shotgun (WGS) entry which is preliminary data.</text>
</comment>
<dbReference type="InterPro" id="IPR012349">
    <property type="entry name" value="Split_barrel_FMN-bd"/>
</dbReference>
<dbReference type="PIRSF" id="PIRSF010372">
    <property type="entry name" value="PaiB"/>
    <property type="match status" value="1"/>
</dbReference>
<dbReference type="PANTHER" id="PTHR35802:SF1">
    <property type="entry name" value="PROTEASE SYNTHASE AND SPORULATION PROTEIN PAI 2"/>
    <property type="match status" value="1"/>
</dbReference>
<dbReference type="Proteomes" id="UP000766629">
    <property type="component" value="Unassembled WGS sequence"/>
</dbReference>
<protein>
    <submittedName>
        <fullName evidence="1">FMN-binding negative transcriptional regulator</fullName>
    </submittedName>
</protein>
<proteinExistence type="predicted"/>
<dbReference type="PANTHER" id="PTHR35802">
    <property type="entry name" value="PROTEASE SYNTHASE AND SPORULATION PROTEIN PAI 2"/>
    <property type="match status" value="1"/>
</dbReference>
<dbReference type="EMBL" id="JAHVJA010000020">
    <property type="protein sequence ID" value="MBY6142163.1"/>
    <property type="molecule type" value="Genomic_DNA"/>
</dbReference>
<reference evidence="1 2" key="1">
    <citation type="submission" date="2021-06" db="EMBL/GenBank/DDBJ databases">
        <title>50 bacteria genomes isolated from Dapeng, Shenzhen, China.</title>
        <authorList>
            <person name="Zheng W."/>
            <person name="Yu S."/>
            <person name="Huang Y."/>
        </authorList>
    </citation>
    <scope>NUCLEOTIDE SEQUENCE [LARGE SCALE GENOMIC DNA]</scope>
    <source>
        <strain evidence="1 2">DP1N14-2</strain>
    </source>
</reference>
<dbReference type="SUPFAM" id="SSF50475">
    <property type="entry name" value="FMN-binding split barrel"/>
    <property type="match status" value="1"/>
</dbReference>
<dbReference type="Pfam" id="PF04299">
    <property type="entry name" value="FMN_bind_2"/>
    <property type="match status" value="1"/>
</dbReference>
<organism evidence="1 2">
    <name type="scientific">Leisingera daeponensis</name>
    <dbReference type="NCBI Taxonomy" id="405746"/>
    <lineage>
        <taxon>Bacteria</taxon>
        <taxon>Pseudomonadati</taxon>
        <taxon>Pseudomonadota</taxon>
        <taxon>Alphaproteobacteria</taxon>
        <taxon>Rhodobacterales</taxon>
        <taxon>Roseobacteraceae</taxon>
        <taxon>Leisingera</taxon>
    </lineage>
</organism>
<sequence>MYVPAAFGETRVGPLIRFIDDQGLASLVHADEDGIDITHVPVLRAARGGDASEASLIGLRLEAHVARANPLVRRLVAKPDLTVAWLGANSYVSAEWYGEKPAVPTWNYMAVHLHCRAVIFEDRDRLQDLLKRTADWHEPRVGGRWTLDHDAADYADQLLPGIVGIDLVVESHEAIFKLHQNHPAKNANLVADALARQPRTDCHTVSTMMREKIKERSQAGPLPAGSSD</sequence>
<dbReference type="InterPro" id="IPR007396">
    <property type="entry name" value="TR_PAI2-type"/>
</dbReference>
<dbReference type="Gene3D" id="2.30.110.10">
    <property type="entry name" value="Electron Transport, Fmn-binding Protein, Chain A"/>
    <property type="match status" value="1"/>
</dbReference>
<accession>A0ABS7NLT9</accession>
<evidence type="ECO:0000313" key="2">
    <source>
        <dbReference type="Proteomes" id="UP000766629"/>
    </source>
</evidence>
<gene>
    <name evidence="1" type="ORF">KUV26_22260</name>
</gene>
<keyword evidence="2" id="KW-1185">Reference proteome</keyword>